<dbReference type="PANTHER" id="PTHR47099">
    <property type="entry name" value="METHYLCOBAMIDE:COM METHYLTRANSFERASE MTBA"/>
    <property type="match status" value="1"/>
</dbReference>
<dbReference type="GO" id="GO:0004853">
    <property type="term" value="F:uroporphyrinogen decarboxylase activity"/>
    <property type="evidence" value="ECO:0007669"/>
    <property type="project" value="InterPro"/>
</dbReference>
<dbReference type="AlphaFoldDB" id="A0A161XAA7"/>
<dbReference type="InterPro" id="IPR038071">
    <property type="entry name" value="UROD/MetE-like_sf"/>
</dbReference>
<dbReference type="PATRIC" id="fig|1121326.3.peg.2975"/>
<evidence type="ECO:0000313" key="3">
    <source>
        <dbReference type="EMBL" id="KZL91196.1"/>
    </source>
</evidence>
<evidence type="ECO:0000313" key="4">
    <source>
        <dbReference type="Proteomes" id="UP000076603"/>
    </source>
</evidence>
<dbReference type="SUPFAM" id="SSF51726">
    <property type="entry name" value="UROD/MetE-like"/>
    <property type="match status" value="1"/>
</dbReference>
<accession>A0A161XAA7</accession>
<name>A0A161XAA7_9CLOT</name>
<keyword evidence="1" id="KW-0175">Coiled coil</keyword>
<dbReference type="InterPro" id="IPR052024">
    <property type="entry name" value="Methanogen_methyltrans"/>
</dbReference>
<sequence length="144" mass="15859">MTIGKIDLTCGRIKEVLNSVEMLKNQGETAVLSVEGPFTIISSLIDPMVFYKGIRNNKEAIERILKAIEDNIVDYILEGIKRGAKIISYGDPVGALDIVGPKVYKDYSGKTTYNILKRVGPYLQDVIIHLCGKTSTAFESIGFS</sequence>
<keyword evidence="3" id="KW-0808">Transferase</keyword>
<dbReference type="Gene3D" id="3.20.20.210">
    <property type="match status" value="1"/>
</dbReference>
<evidence type="ECO:0000259" key="2">
    <source>
        <dbReference type="Pfam" id="PF01208"/>
    </source>
</evidence>
<evidence type="ECO:0000256" key="1">
    <source>
        <dbReference type="SAM" id="Coils"/>
    </source>
</evidence>
<dbReference type="GO" id="GO:0008168">
    <property type="term" value="F:methyltransferase activity"/>
    <property type="evidence" value="ECO:0007669"/>
    <property type="project" value="UniProtKB-KW"/>
</dbReference>
<dbReference type="PANTHER" id="PTHR47099:SF1">
    <property type="entry name" value="METHYLCOBAMIDE:COM METHYLTRANSFERASE MTBA"/>
    <property type="match status" value="1"/>
</dbReference>
<keyword evidence="3" id="KW-0489">Methyltransferase</keyword>
<feature type="coiled-coil region" evidence="1">
    <location>
        <begin position="51"/>
        <end position="78"/>
    </location>
</feature>
<dbReference type="Proteomes" id="UP000076603">
    <property type="component" value="Unassembled WGS sequence"/>
</dbReference>
<proteinExistence type="predicted"/>
<dbReference type="GO" id="GO:0006779">
    <property type="term" value="P:porphyrin-containing compound biosynthetic process"/>
    <property type="evidence" value="ECO:0007669"/>
    <property type="project" value="InterPro"/>
</dbReference>
<dbReference type="Pfam" id="PF01208">
    <property type="entry name" value="URO-D"/>
    <property type="match status" value="1"/>
</dbReference>
<gene>
    <name evidence="3" type="ORF">CLMAG_29540</name>
</gene>
<feature type="domain" description="Uroporphyrinogen decarboxylase (URO-D)" evidence="2">
    <location>
        <begin position="11"/>
        <end position="140"/>
    </location>
</feature>
<dbReference type="RefSeq" id="WP_066623525.1">
    <property type="nucleotide sequence ID" value="NZ_FQXL01000016.1"/>
</dbReference>
<organism evidence="3 4">
    <name type="scientific">Clostridium magnum DSM 2767</name>
    <dbReference type="NCBI Taxonomy" id="1121326"/>
    <lineage>
        <taxon>Bacteria</taxon>
        <taxon>Bacillati</taxon>
        <taxon>Bacillota</taxon>
        <taxon>Clostridia</taxon>
        <taxon>Eubacteriales</taxon>
        <taxon>Clostridiaceae</taxon>
        <taxon>Clostridium</taxon>
    </lineage>
</organism>
<protein>
    <submittedName>
        <fullName evidence="3">Methylcobalamin:coenzyme M methyltransferase</fullName>
    </submittedName>
</protein>
<dbReference type="STRING" id="1121326.CLMAG_29540"/>
<keyword evidence="4" id="KW-1185">Reference proteome</keyword>
<dbReference type="GO" id="GO:0032259">
    <property type="term" value="P:methylation"/>
    <property type="evidence" value="ECO:0007669"/>
    <property type="project" value="UniProtKB-KW"/>
</dbReference>
<dbReference type="InterPro" id="IPR000257">
    <property type="entry name" value="Uroporphyrinogen_deCOase"/>
</dbReference>
<reference evidence="3 4" key="1">
    <citation type="submission" date="2016-04" db="EMBL/GenBank/DDBJ databases">
        <title>Genome sequence of Clostridium magnum DSM 2767.</title>
        <authorList>
            <person name="Poehlein A."/>
            <person name="Uhlig R."/>
            <person name="Fischer R."/>
            <person name="Bahl H."/>
            <person name="Daniel R."/>
        </authorList>
    </citation>
    <scope>NUCLEOTIDE SEQUENCE [LARGE SCALE GENOMIC DNA]</scope>
    <source>
        <strain evidence="3 4">DSM 2767</strain>
    </source>
</reference>
<comment type="caution">
    <text evidence="3">The sequence shown here is derived from an EMBL/GenBank/DDBJ whole genome shotgun (WGS) entry which is preliminary data.</text>
</comment>
<dbReference type="OrthoDB" id="2135496at2"/>
<dbReference type="EMBL" id="LWAE01000003">
    <property type="protein sequence ID" value="KZL91196.1"/>
    <property type="molecule type" value="Genomic_DNA"/>
</dbReference>